<organism evidence="1 2">
    <name type="scientific">Apiospora phragmitis</name>
    <dbReference type="NCBI Taxonomy" id="2905665"/>
    <lineage>
        <taxon>Eukaryota</taxon>
        <taxon>Fungi</taxon>
        <taxon>Dikarya</taxon>
        <taxon>Ascomycota</taxon>
        <taxon>Pezizomycotina</taxon>
        <taxon>Sordariomycetes</taxon>
        <taxon>Xylariomycetidae</taxon>
        <taxon>Amphisphaeriales</taxon>
        <taxon>Apiosporaceae</taxon>
        <taxon>Apiospora</taxon>
    </lineage>
</organism>
<keyword evidence="2" id="KW-1185">Reference proteome</keyword>
<dbReference type="RefSeq" id="XP_066722757.1">
    <property type="nucleotide sequence ID" value="XM_066852125.1"/>
</dbReference>
<evidence type="ECO:0000313" key="1">
    <source>
        <dbReference type="EMBL" id="KAK8091211.1"/>
    </source>
</evidence>
<dbReference type="InterPro" id="IPR029044">
    <property type="entry name" value="Nucleotide-diphossugar_trans"/>
</dbReference>
<dbReference type="CDD" id="cd02537">
    <property type="entry name" value="GT8_Glycogenin"/>
    <property type="match status" value="1"/>
</dbReference>
<dbReference type="EMBL" id="JAQQWL010000001">
    <property type="protein sequence ID" value="KAK8091211.1"/>
    <property type="molecule type" value="Genomic_DNA"/>
</dbReference>
<dbReference type="Gene3D" id="3.90.550.10">
    <property type="entry name" value="Spore Coat Polysaccharide Biosynthesis Protein SpsA, Chain A"/>
    <property type="match status" value="1"/>
</dbReference>
<keyword evidence="1" id="KW-0808">Transferase</keyword>
<dbReference type="SUPFAM" id="SSF53448">
    <property type="entry name" value="Nucleotide-diphospho-sugar transferases"/>
    <property type="match status" value="1"/>
</dbReference>
<name>A0ABR1X731_9PEZI</name>
<proteinExistence type="predicted"/>
<dbReference type="InterPro" id="IPR050587">
    <property type="entry name" value="GNT1/Glycosyltrans_8"/>
</dbReference>
<comment type="caution">
    <text evidence="1">The sequence shown here is derived from an EMBL/GenBank/DDBJ whole genome shotgun (WGS) entry which is preliminary data.</text>
</comment>
<dbReference type="Proteomes" id="UP001480595">
    <property type="component" value="Unassembled WGS sequence"/>
</dbReference>
<protein>
    <submittedName>
        <fullName evidence="1">Nucleotide-diphospho-sugar transferase</fullName>
    </submittedName>
</protein>
<dbReference type="GO" id="GO:0016740">
    <property type="term" value="F:transferase activity"/>
    <property type="evidence" value="ECO:0007669"/>
    <property type="project" value="UniProtKB-KW"/>
</dbReference>
<evidence type="ECO:0000313" key="2">
    <source>
        <dbReference type="Proteomes" id="UP001480595"/>
    </source>
</evidence>
<accession>A0ABR1X731</accession>
<dbReference type="Pfam" id="PF01501">
    <property type="entry name" value="Glyco_transf_8"/>
    <property type="match status" value="1"/>
</dbReference>
<gene>
    <name evidence="1" type="ORF">PG994_000716</name>
</gene>
<sequence length="356" mass="40383">MSTPPSERNAYVTLITRASYLPGVVILADTLRRHGNQSPLVVLYTSSLSDAGVKALKLEAPKQNLIPKLCQDLLPPKGSQITLIAERFRDTWTKLRAFELFEFDTVCFLDADMAVFGRIESVFHLRNQFPRDWIIANHSCVCNRGKAPWAPDDWCPENCAYTCVSHPAAIDEPTQPSPDGPRTHQILNGGMFVFSPTEDMWTDMMSYFNTTPLLSSFMFPDQDFLAHFFKEKWRAIGWRYNALKTMRYNHGNIWRDDAVLSLHYIVDKPWTKRVGPDGVAGYKGRDGVTHQWWWDAYNKWEAERCAETTVLQLVRKGVAPPAGVVDGWLKETDPDVKAIGSDVQGFANNRVPITQG</sequence>
<dbReference type="GeneID" id="92085188"/>
<dbReference type="PANTHER" id="PTHR11183">
    <property type="entry name" value="GLYCOGENIN SUBFAMILY MEMBER"/>
    <property type="match status" value="1"/>
</dbReference>
<dbReference type="InterPro" id="IPR002495">
    <property type="entry name" value="Glyco_trans_8"/>
</dbReference>
<reference evidence="1 2" key="1">
    <citation type="submission" date="2023-01" db="EMBL/GenBank/DDBJ databases">
        <title>Analysis of 21 Apiospora genomes using comparative genomics revels a genus with tremendous synthesis potential of carbohydrate active enzymes and secondary metabolites.</title>
        <authorList>
            <person name="Sorensen T."/>
        </authorList>
    </citation>
    <scope>NUCLEOTIDE SEQUENCE [LARGE SCALE GENOMIC DNA]</scope>
    <source>
        <strain evidence="1 2">CBS 135458</strain>
    </source>
</reference>